<accession>A0A9Q0M8K5</accession>
<evidence type="ECO:0000313" key="3">
    <source>
        <dbReference type="Proteomes" id="UP001142055"/>
    </source>
</evidence>
<protein>
    <submittedName>
        <fullName evidence="2">Uncharacterized protein</fullName>
    </submittedName>
</protein>
<evidence type="ECO:0000256" key="1">
    <source>
        <dbReference type="SAM" id="MobiDB-lite"/>
    </source>
</evidence>
<proteinExistence type="predicted"/>
<name>A0A9Q0M8K5_BLOTA</name>
<evidence type="ECO:0000313" key="2">
    <source>
        <dbReference type="EMBL" id="KAJ6220859.1"/>
    </source>
</evidence>
<dbReference type="AlphaFoldDB" id="A0A9Q0M8K5"/>
<feature type="region of interest" description="Disordered" evidence="1">
    <location>
        <begin position="1"/>
        <end position="28"/>
    </location>
</feature>
<comment type="caution">
    <text evidence="2">The sequence shown here is derived from an EMBL/GenBank/DDBJ whole genome shotgun (WGS) entry which is preliminary data.</text>
</comment>
<keyword evidence="3" id="KW-1185">Reference proteome</keyword>
<dbReference type="EMBL" id="JAPWDV010000002">
    <property type="protein sequence ID" value="KAJ6220859.1"/>
    <property type="molecule type" value="Genomic_DNA"/>
</dbReference>
<reference evidence="2" key="1">
    <citation type="submission" date="2022-12" db="EMBL/GenBank/DDBJ databases">
        <title>Genome assemblies of Blomia tropicalis.</title>
        <authorList>
            <person name="Cui Y."/>
        </authorList>
    </citation>
    <scope>NUCLEOTIDE SEQUENCE</scope>
    <source>
        <tissue evidence="2">Adult mites</tissue>
    </source>
</reference>
<organism evidence="2 3">
    <name type="scientific">Blomia tropicalis</name>
    <name type="common">Mite</name>
    <dbReference type="NCBI Taxonomy" id="40697"/>
    <lineage>
        <taxon>Eukaryota</taxon>
        <taxon>Metazoa</taxon>
        <taxon>Ecdysozoa</taxon>
        <taxon>Arthropoda</taxon>
        <taxon>Chelicerata</taxon>
        <taxon>Arachnida</taxon>
        <taxon>Acari</taxon>
        <taxon>Acariformes</taxon>
        <taxon>Sarcoptiformes</taxon>
        <taxon>Astigmata</taxon>
        <taxon>Glycyphagoidea</taxon>
        <taxon>Echimyopodidae</taxon>
        <taxon>Blomia</taxon>
    </lineage>
</organism>
<sequence length="154" mass="17065">MSEERLSTLSNEETSNESEIEIPRNEINSEFNSDEIMFNCGDKVAVFDESSIDEQASPKPNLRRTKVRYFVGGQIESDEIDFDIDSSLIATTTSTTSLDTKSFNSLNSLGASKSYTSLTDYLKSIQVRQSDGSTFHHRGVTSLVPETSSSTNIE</sequence>
<gene>
    <name evidence="2" type="ORF">RDWZM_006671</name>
</gene>
<dbReference type="Proteomes" id="UP001142055">
    <property type="component" value="Chromosome 2"/>
</dbReference>